<dbReference type="PANTHER" id="PTHR26312">
    <property type="entry name" value="TETRATRICOPEPTIDE REPEAT PROTEIN 5"/>
    <property type="match status" value="1"/>
</dbReference>
<dbReference type="Proteomes" id="UP000825935">
    <property type="component" value="Chromosome 35"/>
</dbReference>
<dbReference type="Gene3D" id="1.25.40.10">
    <property type="entry name" value="Tetratricopeptide repeat domain"/>
    <property type="match status" value="1"/>
</dbReference>
<dbReference type="AlphaFoldDB" id="A0A8T2QFN8"/>
<comment type="caution">
    <text evidence="1">The sequence shown here is derived from an EMBL/GenBank/DDBJ whole genome shotgun (WGS) entry which is preliminary data.</text>
</comment>
<evidence type="ECO:0000313" key="1">
    <source>
        <dbReference type="EMBL" id="KAH7282536.1"/>
    </source>
</evidence>
<organism evidence="1 2">
    <name type="scientific">Ceratopteris richardii</name>
    <name type="common">Triangle waterfern</name>
    <dbReference type="NCBI Taxonomy" id="49495"/>
    <lineage>
        <taxon>Eukaryota</taxon>
        <taxon>Viridiplantae</taxon>
        <taxon>Streptophyta</taxon>
        <taxon>Embryophyta</taxon>
        <taxon>Tracheophyta</taxon>
        <taxon>Polypodiopsida</taxon>
        <taxon>Polypodiidae</taxon>
        <taxon>Polypodiales</taxon>
        <taxon>Pteridineae</taxon>
        <taxon>Pteridaceae</taxon>
        <taxon>Parkerioideae</taxon>
        <taxon>Ceratopteris</taxon>
    </lineage>
</organism>
<keyword evidence="2" id="KW-1185">Reference proteome</keyword>
<name>A0A8T2QFN8_CERRI</name>
<dbReference type="InterPro" id="IPR011990">
    <property type="entry name" value="TPR-like_helical_dom_sf"/>
</dbReference>
<reference evidence="1" key="1">
    <citation type="submission" date="2021-08" db="EMBL/GenBank/DDBJ databases">
        <title>WGS assembly of Ceratopteris richardii.</title>
        <authorList>
            <person name="Marchant D.B."/>
            <person name="Chen G."/>
            <person name="Jenkins J."/>
            <person name="Shu S."/>
            <person name="Leebens-Mack J."/>
            <person name="Grimwood J."/>
            <person name="Schmutz J."/>
            <person name="Soltis P."/>
            <person name="Soltis D."/>
            <person name="Chen Z.-H."/>
        </authorList>
    </citation>
    <scope>NUCLEOTIDE SEQUENCE</scope>
    <source>
        <strain evidence="1">Whitten #5841</strain>
        <tissue evidence="1">Leaf</tissue>
    </source>
</reference>
<protein>
    <submittedName>
        <fullName evidence="1">Uncharacterized protein</fullName>
    </submittedName>
</protein>
<dbReference type="EMBL" id="CM035440">
    <property type="protein sequence ID" value="KAH7282536.1"/>
    <property type="molecule type" value="Genomic_DNA"/>
</dbReference>
<dbReference type="PANTHER" id="PTHR26312:SF132">
    <property type="entry name" value="OS01G0855200 PROTEIN"/>
    <property type="match status" value="1"/>
</dbReference>
<dbReference type="SUPFAM" id="SSF48452">
    <property type="entry name" value="TPR-like"/>
    <property type="match status" value="1"/>
</dbReference>
<gene>
    <name evidence="1" type="ORF">KP509_35G035100</name>
</gene>
<proteinExistence type="predicted"/>
<sequence>MVSLRRTISLDSIHTVTSAPPHTHVVNIVRHRSLPRHCFLGQPELTMRALRRHSRLSTEGSPRLFRGSDFLLSSKIMARNHELSGRSDVTLSSDFTDKESTVYLEMKETLYRLKAPSKNFSAHDVEKISPRTLAFTNARQKNLTSDEKLRQNTSAICAGKDAREGPLSLRLLSRKRKRRAGLTSSQRSGTGSRIARSSCSPYSCAITHANLESFSASMSTALGSLVYILKTLHQHALSANKREHTQIVACDGVFHHPSIRPGHASAEMTDSVIWLFEGVFSSTPKFMTLVMLLLAEFTSHSMSKHVAFKVAPATEPPTAATMSTLEMDSKVDSMAEHLRLAGAAAAARTKPGSASSMESFVRLSASGSDEETAGRKIDTERERKVCTSWIEKFRYAFPMSNSHDSHSNETREASASHEWRVSSESAENHRRLQHLRLSGSCMDVHERICNDHEADGYPCFDRTDLRYQEEIRMDPRNTLLLANYAQFLHLVRHHNSRAESFFRRALAGEQDGADADVMAKYANFLWIAKGDLAQAEKAFQAAAEAEPTNAYHAGSYANFLWSSEACRAEETSTCLMDNFSINRRHTGII</sequence>
<accession>A0A8T2QFN8</accession>
<dbReference type="OrthoDB" id="1924189at2759"/>
<evidence type="ECO:0000313" key="2">
    <source>
        <dbReference type="Proteomes" id="UP000825935"/>
    </source>
</evidence>